<protein>
    <submittedName>
        <fullName evidence="2">Universal stress protein</fullName>
    </submittedName>
</protein>
<dbReference type="RefSeq" id="WP_264555458.1">
    <property type="nucleotide sequence ID" value="NZ_CP109979.1"/>
</dbReference>
<dbReference type="EMBL" id="JBHTAX010000001">
    <property type="protein sequence ID" value="MFC7191782.1"/>
    <property type="molecule type" value="Genomic_DNA"/>
</dbReference>
<keyword evidence="3" id="KW-1185">Reference proteome</keyword>
<dbReference type="InterPro" id="IPR006016">
    <property type="entry name" value="UspA"/>
</dbReference>
<name>A0ABD5YS88_9EURY</name>
<evidence type="ECO:0000313" key="3">
    <source>
        <dbReference type="Proteomes" id="UP001596417"/>
    </source>
</evidence>
<dbReference type="Proteomes" id="UP001596417">
    <property type="component" value="Unassembled WGS sequence"/>
</dbReference>
<evidence type="ECO:0000313" key="2">
    <source>
        <dbReference type="EMBL" id="MFC7191782.1"/>
    </source>
</evidence>
<dbReference type="AlphaFoldDB" id="A0ABD5YS88"/>
<accession>A0ABD5YS88</accession>
<gene>
    <name evidence="2" type="ORF">ACFQL7_19670</name>
</gene>
<dbReference type="GeneID" id="76201563"/>
<dbReference type="InterPro" id="IPR014729">
    <property type="entry name" value="Rossmann-like_a/b/a_fold"/>
</dbReference>
<proteinExistence type="predicted"/>
<evidence type="ECO:0000259" key="1">
    <source>
        <dbReference type="Pfam" id="PF00582"/>
    </source>
</evidence>
<reference evidence="2 3" key="1">
    <citation type="journal article" date="2019" name="Int. J. Syst. Evol. Microbiol.">
        <title>The Global Catalogue of Microorganisms (GCM) 10K type strain sequencing project: providing services to taxonomists for standard genome sequencing and annotation.</title>
        <authorList>
            <consortium name="The Broad Institute Genomics Platform"/>
            <consortium name="The Broad Institute Genome Sequencing Center for Infectious Disease"/>
            <person name="Wu L."/>
            <person name="Ma J."/>
        </authorList>
    </citation>
    <scope>NUCLEOTIDE SEQUENCE [LARGE SCALE GENOMIC DNA]</scope>
    <source>
        <strain evidence="2 3">RDMS1</strain>
    </source>
</reference>
<dbReference type="Pfam" id="PF00582">
    <property type="entry name" value="Usp"/>
    <property type="match status" value="1"/>
</dbReference>
<feature type="domain" description="UspA" evidence="1">
    <location>
        <begin position="11"/>
        <end position="125"/>
    </location>
</feature>
<organism evidence="2 3">
    <name type="scientific">Halocatena marina</name>
    <dbReference type="NCBI Taxonomy" id="2934937"/>
    <lineage>
        <taxon>Archaea</taxon>
        <taxon>Methanobacteriati</taxon>
        <taxon>Methanobacteriota</taxon>
        <taxon>Stenosarchaea group</taxon>
        <taxon>Halobacteria</taxon>
        <taxon>Halobacteriales</taxon>
        <taxon>Natronomonadaceae</taxon>
        <taxon>Halocatena</taxon>
    </lineage>
</organism>
<dbReference type="Gene3D" id="3.40.50.620">
    <property type="entry name" value="HUPs"/>
    <property type="match status" value="1"/>
</dbReference>
<dbReference type="SUPFAM" id="SSF52402">
    <property type="entry name" value="Adenine nucleotide alpha hydrolases-like"/>
    <property type="match status" value="1"/>
</dbReference>
<sequence>MSVLAVGFPDGESDRIVCDAGSYAASTDQSLIVAHIVPESSFARRQQSYAAFDTWDGEYSLTQAQDRAALIARTVATEALRGMSVAYRCVGRIGSLQREIQRLAREYDCEHLFMPRLRRPWYRRFSSDPLDVLSRSFSGPITTRPV</sequence>
<comment type="caution">
    <text evidence="2">The sequence shown here is derived from an EMBL/GenBank/DDBJ whole genome shotgun (WGS) entry which is preliminary data.</text>
</comment>